<keyword evidence="3" id="KW-1185">Reference proteome</keyword>
<reference evidence="2 3" key="1">
    <citation type="submission" date="2024-10" db="EMBL/GenBank/DDBJ databases">
        <title>Updated reference genomes for cyclostephanoid diatoms.</title>
        <authorList>
            <person name="Roberts W.R."/>
            <person name="Alverson A.J."/>
        </authorList>
    </citation>
    <scope>NUCLEOTIDE SEQUENCE [LARGE SCALE GENOMIC DNA]</scope>
    <source>
        <strain evidence="2 3">AJA276-08</strain>
    </source>
</reference>
<sequence>MDVASGDVVYMEENAHDGTVWSLDLRHPSQDHNATSLVTGSADKLVKYWAIGSQDGDDNRHPMVVHSRTSQMSDDVMLSHHHYMESPSLPWSHCHWWGATAFIVIGILVVCAIVMELPLLLSLRWCH</sequence>
<keyword evidence="1" id="KW-0472">Membrane</keyword>
<feature type="transmembrane region" description="Helical" evidence="1">
    <location>
        <begin position="96"/>
        <end position="121"/>
    </location>
</feature>
<comment type="caution">
    <text evidence="2">The sequence shown here is derived from an EMBL/GenBank/DDBJ whole genome shotgun (WGS) entry which is preliminary data.</text>
</comment>
<proteinExistence type="predicted"/>
<keyword evidence="1" id="KW-1133">Transmembrane helix</keyword>
<protein>
    <submittedName>
        <fullName evidence="2">Uncharacterized protein</fullName>
    </submittedName>
</protein>
<dbReference type="AlphaFoldDB" id="A0ABD3QWK3"/>
<keyword evidence="1" id="KW-0812">Transmembrane</keyword>
<dbReference type="Proteomes" id="UP001530315">
    <property type="component" value="Unassembled WGS sequence"/>
</dbReference>
<organism evidence="2 3">
    <name type="scientific">Stephanodiscus triporus</name>
    <dbReference type="NCBI Taxonomy" id="2934178"/>
    <lineage>
        <taxon>Eukaryota</taxon>
        <taxon>Sar</taxon>
        <taxon>Stramenopiles</taxon>
        <taxon>Ochrophyta</taxon>
        <taxon>Bacillariophyta</taxon>
        <taxon>Coscinodiscophyceae</taxon>
        <taxon>Thalassiosirophycidae</taxon>
        <taxon>Stephanodiscales</taxon>
        <taxon>Stephanodiscaceae</taxon>
        <taxon>Stephanodiscus</taxon>
    </lineage>
</organism>
<evidence type="ECO:0000313" key="3">
    <source>
        <dbReference type="Proteomes" id="UP001530315"/>
    </source>
</evidence>
<evidence type="ECO:0000313" key="2">
    <source>
        <dbReference type="EMBL" id="KAL3804619.1"/>
    </source>
</evidence>
<name>A0ABD3QWK3_9STRA</name>
<evidence type="ECO:0000256" key="1">
    <source>
        <dbReference type="SAM" id="Phobius"/>
    </source>
</evidence>
<gene>
    <name evidence="2" type="ORF">ACHAW5_000093</name>
</gene>
<dbReference type="EMBL" id="JALLAZ020000074">
    <property type="protein sequence ID" value="KAL3804619.1"/>
    <property type="molecule type" value="Genomic_DNA"/>
</dbReference>
<accession>A0ABD3QWK3</accession>